<evidence type="ECO:0000313" key="3">
    <source>
        <dbReference type="Proteomes" id="UP000182798"/>
    </source>
</evidence>
<dbReference type="EMBL" id="CAESAQ020000076">
    <property type="protein sequence ID" value="CAB5502829.1"/>
    <property type="molecule type" value="Genomic_DNA"/>
</dbReference>
<dbReference type="AlphaFoldDB" id="A0A1J5TXX8"/>
<dbReference type="Proteomes" id="UP000182798">
    <property type="component" value="Unassembled WGS sequence"/>
</dbReference>
<dbReference type="Proteomes" id="UP000643672">
    <property type="component" value="Unassembled WGS sequence"/>
</dbReference>
<dbReference type="RefSeq" id="WP_071563281.1">
    <property type="nucleotide sequence ID" value="NZ_CAESAQ020000076.1"/>
</dbReference>
<proteinExistence type="predicted"/>
<reference evidence="2" key="2">
    <citation type="journal article" date="2017" name="Stand. Genomic Sci.">
        <title>Genome sequence of the sulfur-oxidizing Bathymodiolus thermophilus gill endosymbiont.</title>
        <authorList>
            <person name="Ponnudurai R."/>
            <person name="Sayavedra L."/>
            <person name="Kleiner M."/>
            <person name="Heiden S.E."/>
            <person name="Thurmer A."/>
            <person name="Felbeck H."/>
            <person name="Schluter R."/>
            <person name="Sievert S.M."/>
            <person name="Daniel R."/>
            <person name="Schweder T."/>
            <person name="Markert S."/>
        </authorList>
    </citation>
    <scope>NUCLEOTIDE SEQUENCE</scope>
    <source>
        <strain evidence="2">BAT/CrabSpa'14</strain>
    </source>
</reference>
<dbReference type="EMBL" id="MIQH01000091">
    <property type="protein sequence ID" value="OIR25656.1"/>
    <property type="molecule type" value="Genomic_DNA"/>
</dbReference>
<reference evidence="3" key="1">
    <citation type="submission" date="2016-09" db="EMBL/GenBank/DDBJ databases">
        <title>Genome Sequence of Bathymodiolus thermophilus sulfur-oxidizing gill endosymbiont.</title>
        <authorList>
            <person name="Ponnudurai R."/>
            <person name="Kleiner M."/>
            <person name="Sayavedra L."/>
            <person name="Thuermer A."/>
            <person name="Felbeck H."/>
            <person name="Schlueter R."/>
            <person name="Schweder T."/>
            <person name="Markert S."/>
        </authorList>
    </citation>
    <scope>NUCLEOTIDE SEQUENCE [LARGE SCALE GENOMIC DNA]</scope>
    <source>
        <strain evidence="3">BAT/CrabSpa'14</strain>
    </source>
</reference>
<reference evidence="1 4" key="3">
    <citation type="submission" date="2020-05" db="EMBL/GenBank/DDBJ databases">
        <authorList>
            <person name="Petersen J."/>
            <person name="Sayavedra L."/>
        </authorList>
    </citation>
    <scope>NUCLEOTIDE SEQUENCE [LARGE SCALE GENOMIC DNA]</scope>
    <source>
        <strain evidence="1">B thermophilus SOXS</strain>
    </source>
</reference>
<keyword evidence="4" id="KW-1185">Reference proteome</keyword>
<evidence type="ECO:0000313" key="2">
    <source>
        <dbReference type="EMBL" id="OIR25656.1"/>
    </source>
</evidence>
<evidence type="ECO:0000313" key="4">
    <source>
        <dbReference type="Proteomes" id="UP000643672"/>
    </source>
</evidence>
<name>A0A1J5TXX8_9GAMM</name>
<gene>
    <name evidence="2" type="ORF">BGC33_07370</name>
    <name evidence="1" type="ORF">THERMOS_1677</name>
</gene>
<sequence>MKKKFDKKEMSILALEELLKDVGKVSFIENKRAVHTNSNSLEMHKTLQELSKDVNGNNDKLWKTLL</sequence>
<organism evidence="2 3">
    <name type="scientific">Bathymodiolus thermophilus thioautotrophic gill symbiont</name>
    <dbReference type="NCBI Taxonomy" id="2360"/>
    <lineage>
        <taxon>Bacteria</taxon>
        <taxon>Pseudomonadati</taxon>
        <taxon>Pseudomonadota</taxon>
        <taxon>Gammaproteobacteria</taxon>
        <taxon>sulfur-oxidizing symbionts</taxon>
    </lineage>
</organism>
<comment type="caution">
    <text evidence="2">The sequence shown here is derived from an EMBL/GenBank/DDBJ whole genome shotgun (WGS) entry which is preliminary data.</text>
</comment>
<accession>A0A1J5TXX8</accession>
<evidence type="ECO:0000313" key="1">
    <source>
        <dbReference type="EMBL" id="CAB5502829.1"/>
    </source>
</evidence>
<protein>
    <submittedName>
        <fullName evidence="2">Uncharacterized protein</fullName>
    </submittedName>
</protein>